<sequence>MLNMFNRAAPRLLADRIVSLGALCEVAFQVRRLSRAEQAYPFDWWITPLAGVAPVLEAGAAAVFAPQEIVKVSDYGGKAALYSRLGGTVHLHEFPAGEDFLALSEEAISGRLVAKYAMLQERMVSTCRTGTTLFVRQRLREHDPQGPALEAALDRLFGCLSTLAADPRLLLLDYAPVAPRPWLVTAQIPAYRDHNDLGSRRGWNATFRACGIACPPSGTRFRYDDLTATLEKGRR</sequence>
<dbReference type="Proteomes" id="UP000596427">
    <property type="component" value="Chromosome"/>
</dbReference>
<dbReference type="Pfam" id="PF08795">
    <property type="entry name" value="DUF1796"/>
    <property type="match status" value="1"/>
</dbReference>
<organism evidence="1 2">
    <name type="scientific">Xanthobacter dioxanivorans</name>
    <dbReference type="NCBI Taxonomy" id="2528964"/>
    <lineage>
        <taxon>Bacteria</taxon>
        <taxon>Pseudomonadati</taxon>
        <taxon>Pseudomonadota</taxon>
        <taxon>Alphaproteobacteria</taxon>
        <taxon>Hyphomicrobiales</taxon>
        <taxon>Xanthobacteraceae</taxon>
        <taxon>Xanthobacter</taxon>
    </lineage>
</organism>
<dbReference type="InterPro" id="IPR014903">
    <property type="entry name" value="DUF1796"/>
</dbReference>
<dbReference type="KEGG" id="xdi:EZH22_19405"/>
<protein>
    <submittedName>
        <fullName evidence="1">Uncharacterized protein</fullName>
    </submittedName>
</protein>
<dbReference type="RefSeq" id="WP_203192119.1">
    <property type="nucleotide sequence ID" value="NZ_CP063362.1"/>
</dbReference>
<proteinExistence type="predicted"/>
<gene>
    <name evidence="1" type="ORF">EZH22_19405</name>
</gene>
<name>A0A974PKH3_9HYPH</name>
<dbReference type="AlphaFoldDB" id="A0A974PKH3"/>
<reference evidence="1 2" key="1">
    <citation type="submission" date="2020-10" db="EMBL/GenBank/DDBJ databases">
        <title>Degradation of 1,4-Dioxane by Xanthobacter sp. YN2, via a Novel Group-2 Soluble Di-Iron Monooxygenase.</title>
        <authorList>
            <person name="Ma F."/>
            <person name="Wang Y."/>
            <person name="Yang J."/>
            <person name="Guo H."/>
            <person name="Su D."/>
            <person name="Yu L."/>
        </authorList>
    </citation>
    <scope>NUCLEOTIDE SEQUENCE [LARGE SCALE GENOMIC DNA]</scope>
    <source>
        <strain evidence="1 2">YN2</strain>
    </source>
</reference>
<evidence type="ECO:0000313" key="2">
    <source>
        <dbReference type="Proteomes" id="UP000596427"/>
    </source>
</evidence>
<accession>A0A974PKH3</accession>
<dbReference type="EMBL" id="CP063362">
    <property type="protein sequence ID" value="QRG05252.1"/>
    <property type="molecule type" value="Genomic_DNA"/>
</dbReference>
<keyword evidence="2" id="KW-1185">Reference proteome</keyword>
<evidence type="ECO:0000313" key="1">
    <source>
        <dbReference type="EMBL" id="QRG05252.1"/>
    </source>
</evidence>